<dbReference type="PANTHER" id="PTHR10114">
    <property type="entry name" value="60S RIBOSOMAL PROTEIN L36"/>
    <property type="match status" value="1"/>
</dbReference>
<dbReference type="InterPro" id="IPR000509">
    <property type="entry name" value="Ribosomal_eL36"/>
</dbReference>
<sequence length="129" mass="14664">MYCCCHVDVSAEEESMPARKKEVPKAEAPAPRTGIIAGFNKGHKTTRRARAPSSNDRYALPHKKLRAVKAIITDLVGLSPMERRVQELLRVGKDKRALKFCKKRLGNFKAAKKRRAKMEEALRHQTKKK</sequence>
<dbReference type="PaxDb" id="353153-Q4DBY4"/>
<dbReference type="GO" id="GO:0003735">
    <property type="term" value="F:structural constituent of ribosome"/>
    <property type="evidence" value="ECO:0007669"/>
    <property type="project" value="InterPro"/>
</dbReference>
<dbReference type="SMR" id="Q4DBY4"/>
<dbReference type="FunCoup" id="Q4DBY4">
    <property type="interactions" value="426"/>
</dbReference>
<dbReference type="InParanoid" id="Q4DBY4"/>
<dbReference type="FunFam" id="1.10.10.1760:FF:000001">
    <property type="entry name" value="60S ribosomal protein L36"/>
    <property type="match status" value="1"/>
</dbReference>
<evidence type="ECO:0000256" key="1">
    <source>
        <dbReference type="ARBA" id="ARBA00006509"/>
    </source>
</evidence>
<dbReference type="OMA" id="WGINRGH"/>
<dbReference type="GeneID" id="3542922"/>
<keyword evidence="3" id="KW-0687">Ribonucleoprotein</keyword>
<dbReference type="eggNOG" id="KOG3452">
    <property type="taxonomic scope" value="Eukaryota"/>
</dbReference>
<feature type="region of interest" description="Disordered" evidence="4">
    <location>
        <begin position="10"/>
        <end position="55"/>
    </location>
</feature>
<keyword evidence="2 5" id="KW-0689">Ribosomal protein</keyword>
<comment type="caution">
    <text evidence="5">The sequence shown here is derived from an EMBL/GenBank/DDBJ whole genome shotgun (WGS) entry which is preliminary data.</text>
</comment>
<evidence type="ECO:0000256" key="4">
    <source>
        <dbReference type="SAM" id="MobiDB-lite"/>
    </source>
</evidence>
<dbReference type="STRING" id="353153.Q4DBY4"/>
<organism evidence="5 6">
    <name type="scientific">Trypanosoma cruzi (strain CL Brener)</name>
    <dbReference type="NCBI Taxonomy" id="353153"/>
    <lineage>
        <taxon>Eukaryota</taxon>
        <taxon>Discoba</taxon>
        <taxon>Euglenozoa</taxon>
        <taxon>Kinetoplastea</taxon>
        <taxon>Metakinetoplastina</taxon>
        <taxon>Trypanosomatida</taxon>
        <taxon>Trypanosomatidae</taxon>
        <taxon>Trypanosoma</taxon>
        <taxon>Schizotrypanum</taxon>
    </lineage>
</organism>
<dbReference type="GO" id="GO:1990904">
    <property type="term" value="C:ribonucleoprotein complex"/>
    <property type="evidence" value="ECO:0007669"/>
    <property type="project" value="UniProtKB-KW"/>
</dbReference>
<evidence type="ECO:0000313" key="6">
    <source>
        <dbReference type="Proteomes" id="UP000002296"/>
    </source>
</evidence>
<dbReference type="AlphaFoldDB" id="Q4DBY4"/>
<accession>Q4DBY4</accession>
<dbReference type="EMBL" id="AAHK01000681">
    <property type="protein sequence ID" value="EAN90039.1"/>
    <property type="molecule type" value="Genomic_DNA"/>
</dbReference>
<dbReference type="Gene3D" id="1.10.10.1760">
    <property type="entry name" value="60S ribosomal protein L36"/>
    <property type="match status" value="1"/>
</dbReference>
<gene>
    <name evidence="5" type="ORF">Tc00.1047053506977.49</name>
</gene>
<feature type="compositionally biased region" description="Basic and acidic residues" evidence="4">
    <location>
        <begin position="16"/>
        <end position="25"/>
    </location>
</feature>
<evidence type="ECO:0000313" key="5">
    <source>
        <dbReference type="EMBL" id="EAN90039.1"/>
    </source>
</evidence>
<protein>
    <submittedName>
        <fullName evidence="5">Ribosomal proteins L36, putative</fullName>
    </submittedName>
</protein>
<dbReference type="Pfam" id="PF01158">
    <property type="entry name" value="Ribosomal_L36e"/>
    <property type="match status" value="1"/>
</dbReference>
<dbReference type="Proteomes" id="UP000002296">
    <property type="component" value="Unassembled WGS sequence"/>
</dbReference>
<dbReference type="GO" id="GO:0005840">
    <property type="term" value="C:ribosome"/>
    <property type="evidence" value="ECO:0007669"/>
    <property type="project" value="UniProtKB-KW"/>
</dbReference>
<dbReference type="KEGG" id="tcr:506977.49"/>
<proteinExistence type="inferred from homology"/>
<keyword evidence="6" id="KW-1185">Reference proteome</keyword>
<feature type="compositionally biased region" description="Basic residues" evidence="4">
    <location>
        <begin position="41"/>
        <end position="50"/>
    </location>
</feature>
<dbReference type="RefSeq" id="XP_811890.1">
    <property type="nucleotide sequence ID" value="XM_806797.1"/>
</dbReference>
<evidence type="ECO:0000256" key="2">
    <source>
        <dbReference type="ARBA" id="ARBA00022980"/>
    </source>
</evidence>
<dbReference type="InterPro" id="IPR038097">
    <property type="entry name" value="Ribosomal_eL36_sf"/>
</dbReference>
<evidence type="ECO:0000256" key="3">
    <source>
        <dbReference type="ARBA" id="ARBA00023274"/>
    </source>
</evidence>
<reference evidence="5 6" key="1">
    <citation type="journal article" date="2005" name="Science">
        <title>The genome sequence of Trypanosoma cruzi, etiologic agent of Chagas disease.</title>
        <authorList>
            <person name="El-Sayed N.M."/>
            <person name="Myler P.J."/>
            <person name="Bartholomeu D.C."/>
            <person name="Nilsson D."/>
            <person name="Aggarwal G."/>
            <person name="Tran A.N."/>
            <person name="Ghedin E."/>
            <person name="Worthey E.A."/>
            <person name="Delcher A.L."/>
            <person name="Blandin G."/>
            <person name="Westenberger S.J."/>
            <person name="Caler E."/>
            <person name="Cerqueira G.C."/>
            <person name="Branche C."/>
            <person name="Haas B."/>
            <person name="Anupama A."/>
            <person name="Arner E."/>
            <person name="Aslund L."/>
            <person name="Attipoe P."/>
            <person name="Bontempi E."/>
            <person name="Bringaud F."/>
            <person name="Burton P."/>
            <person name="Cadag E."/>
            <person name="Campbell D.A."/>
            <person name="Carrington M."/>
            <person name="Crabtree J."/>
            <person name="Darban H."/>
            <person name="da Silveira J.F."/>
            <person name="de Jong P."/>
            <person name="Edwards K."/>
            <person name="Englund P.T."/>
            <person name="Fazelina G."/>
            <person name="Feldblyum T."/>
            <person name="Ferella M."/>
            <person name="Frasch A.C."/>
            <person name="Gull K."/>
            <person name="Horn D."/>
            <person name="Hou L."/>
            <person name="Huang Y."/>
            <person name="Kindlund E."/>
            <person name="Klingbeil M."/>
            <person name="Kluge S."/>
            <person name="Koo H."/>
            <person name="Lacerda D."/>
            <person name="Levin M.J."/>
            <person name="Lorenzi H."/>
            <person name="Louie T."/>
            <person name="Machado C.R."/>
            <person name="McCulloch R."/>
            <person name="McKenna A."/>
            <person name="Mizuno Y."/>
            <person name="Mottram J.C."/>
            <person name="Nelson S."/>
            <person name="Ochaya S."/>
            <person name="Osoegawa K."/>
            <person name="Pai G."/>
            <person name="Parsons M."/>
            <person name="Pentony M."/>
            <person name="Pettersson U."/>
            <person name="Pop M."/>
            <person name="Ramirez J.L."/>
            <person name="Rinta J."/>
            <person name="Robertson L."/>
            <person name="Salzberg S.L."/>
            <person name="Sanchez D.O."/>
            <person name="Seyler A."/>
            <person name="Sharma R."/>
            <person name="Shetty J."/>
            <person name="Simpson A.J."/>
            <person name="Sisk E."/>
            <person name="Tammi M.T."/>
            <person name="Tarleton R."/>
            <person name="Teixeira S."/>
            <person name="Van Aken S."/>
            <person name="Vogt C."/>
            <person name="Ward P.N."/>
            <person name="Wickstead B."/>
            <person name="Wortman J."/>
            <person name="White O."/>
            <person name="Fraser C.M."/>
            <person name="Stuart K.D."/>
            <person name="Andersson B."/>
        </authorList>
    </citation>
    <scope>NUCLEOTIDE SEQUENCE [LARGE SCALE GENOMIC DNA]</scope>
    <source>
        <strain evidence="5 6">CL Brener</strain>
    </source>
</reference>
<name>Q4DBY4_TRYCC</name>
<dbReference type="GO" id="GO:0006412">
    <property type="term" value="P:translation"/>
    <property type="evidence" value="ECO:0007669"/>
    <property type="project" value="InterPro"/>
</dbReference>
<comment type="similarity">
    <text evidence="1">Belongs to the eukaryotic ribosomal protein eL36 family.</text>
</comment>